<keyword evidence="2" id="KW-0143">Chaperone</keyword>
<proteinExistence type="predicted"/>
<accession>A0A5C8UNE6</accession>
<dbReference type="GO" id="GO:0016151">
    <property type="term" value="F:nickel cation binding"/>
    <property type="evidence" value="ECO:0007669"/>
    <property type="project" value="InterPro"/>
</dbReference>
<comment type="caution">
    <text evidence="4">The sequence shown here is derived from an EMBL/GenBank/DDBJ whole genome shotgun (WGS) entry which is preliminary data.</text>
</comment>
<evidence type="ECO:0000256" key="2">
    <source>
        <dbReference type="ARBA" id="ARBA00023186"/>
    </source>
</evidence>
<keyword evidence="5" id="KW-1185">Reference proteome</keyword>
<dbReference type="InterPro" id="IPR038277">
    <property type="entry name" value="UreF_sf"/>
</dbReference>
<evidence type="ECO:0000256" key="1">
    <source>
        <dbReference type="ARBA" id="ARBA00022988"/>
    </source>
</evidence>
<dbReference type="Proteomes" id="UP000321379">
    <property type="component" value="Unassembled WGS sequence"/>
</dbReference>
<dbReference type="InterPro" id="IPR002639">
    <property type="entry name" value="UreF"/>
</dbReference>
<keyword evidence="1" id="KW-0996">Nickel insertion</keyword>
<name>A0A5C8UNE6_9MICO</name>
<dbReference type="Pfam" id="PF01730">
    <property type="entry name" value="UreF"/>
    <property type="match status" value="1"/>
</dbReference>
<dbReference type="EMBL" id="VRMG01000010">
    <property type="protein sequence ID" value="TXN29020.1"/>
    <property type="molecule type" value="Genomic_DNA"/>
</dbReference>
<evidence type="ECO:0000256" key="3">
    <source>
        <dbReference type="SAM" id="MobiDB-lite"/>
    </source>
</evidence>
<feature type="compositionally biased region" description="Polar residues" evidence="3">
    <location>
        <begin position="210"/>
        <end position="220"/>
    </location>
</feature>
<evidence type="ECO:0000313" key="5">
    <source>
        <dbReference type="Proteomes" id="UP000321379"/>
    </source>
</evidence>
<dbReference type="PANTHER" id="PTHR33620:SF1">
    <property type="entry name" value="UREASE ACCESSORY PROTEIN F"/>
    <property type="match status" value="1"/>
</dbReference>
<feature type="region of interest" description="Disordered" evidence="3">
    <location>
        <begin position="196"/>
        <end position="220"/>
    </location>
</feature>
<dbReference type="Gene3D" id="1.10.4190.10">
    <property type="entry name" value="Urease accessory protein UreF"/>
    <property type="match status" value="1"/>
</dbReference>
<protein>
    <submittedName>
        <fullName evidence="4">Urease accessory protein</fullName>
    </submittedName>
</protein>
<dbReference type="PANTHER" id="PTHR33620">
    <property type="entry name" value="UREASE ACCESSORY PROTEIN F"/>
    <property type="match status" value="1"/>
</dbReference>
<reference evidence="4 5" key="1">
    <citation type="submission" date="2019-08" db="EMBL/GenBank/DDBJ databases">
        <title>Bacterial whole genome sequence for Glaciihabitans sp. CHu50b-6-2.</title>
        <authorList>
            <person name="Jin L."/>
        </authorList>
    </citation>
    <scope>NUCLEOTIDE SEQUENCE [LARGE SCALE GENOMIC DNA]</scope>
    <source>
        <strain evidence="4 5">CHu50b-6-2</strain>
    </source>
</reference>
<dbReference type="AlphaFoldDB" id="A0A5C8UNE6"/>
<sequence length="220" mass="22572">MMLADARLPVGGHVHSAGLEPALAAGMPANRVFDYLLGRAHSVSLVEAGTAVVARHVALPATADSVAAGLAAVESAWAARTPSRALREVSRSLGRGYLRLGTRLWPGHPGIDACSAAPSPLSRPVVLGAIAAAANLDAESLVRLVIYDDAQTVAAALLKLAPIDPAIPAGWVLRACGEVDHLVAAIAALTSPDAIPASGAPQTEEWAESHSLTTQRLFRA</sequence>
<gene>
    <name evidence="4" type="ORF">FVP33_15440</name>
</gene>
<organism evidence="4 5">
    <name type="scientific">Lacisediminihabitans profunda</name>
    <dbReference type="NCBI Taxonomy" id="2594790"/>
    <lineage>
        <taxon>Bacteria</taxon>
        <taxon>Bacillati</taxon>
        <taxon>Actinomycetota</taxon>
        <taxon>Actinomycetes</taxon>
        <taxon>Micrococcales</taxon>
        <taxon>Microbacteriaceae</taxon>
        <taxon>Lacisediminihabitans</taxon>
    </lineage>
</organism>
<evidence type="ECO:0000313" key="4">
    <source>
        <dbReference type="EMBL" id="TXN29020.1"/>
    </source>
</evidence>